<gene>
    <name evidence="9" type="ORF">EB796_025029</name>
</gene>
<evidence type="ECO:0000256" key="8">
    <source>
        <dbReference type="SAM" id="Phobius"/>
    </source>
</evidence>
<feature type="transmembrane region" description="Helical" evidence="8">
    <location>
        <begin position="432"/>
        <end position="449"/>
    </location>
</feature>
<dbReference type="GO" id="GO:0016020">
    <property type="term" value="C:membrane"/>
    <property type="evidence" value="ECO:0007669"/>
    <property type="project" value="UniProtKB-SubCell"/>
</dbReference>
<comment type="similarity">
    <text evidence="2">Belongs to the major facilitator superfamily. Proton-dependent oligopeptide transporter (POT/PTR) (TC 2.A.17) family.</text>
</comment>
<feature type="transmembrane region" description="Helical" evidence="8">
    <location>
        <begin position="552"/>
        <end position="572"/>
    </location>
</feature>
<dbReference type="PANTHER" id="PTHR11654">
    <property type="entry name" value="OLIGOPEPTIDE TRANSPORTER-RELATED"/>
    <property type="match status" value="1"/>
</dbReference>
<dbReference type="OrthoDB" id="8904098at2759"/>
<name>A0A7J7IRT4_BUGNE</name>
<sequence length="599" mass="67866">MADNETTPLMAQTSGRHPYVDEDEQKGPKRIAAAFFVIAAETFERLAWYSVSGTLFAYLTKQPLCLSDSHASAVQFMFNAVTYTCCLLGGVISDSYISRHVTIIIGYILYYLGYILLGIMSKYDDMKDSRNSSSNTYEGIKCESNVSDGDWRLSVSLIVFALFIISMAAAIVKTNLPPFGAQQVRMYGVTHSRRFMTWYFWGINLGALIAYSGFSMLEERRSFAFGYLIAFSVSLSLSFLLFLLGMKLYIKRLPESRFVVKDIFKVICNAQKVKRDNPDIKEEWLLEYSNMAKGYPGAECTFQEIRDTKNICQIFKVVLLMIPYWICYSHIIGNIYQLQGLHMSLGFPLRQPTIFPITNCTSRWQLLNSTLCDSVTNATYLEGYTSSKDSPITAAVLAIFDNIFILVFLPFAHTFYKCLTARNFVIYTYRRLVTGMIIASLSILAAGAIETVRLQNICELGVQVQFIDFTYYLAAPSLNILWQTIQYCLAGASEILFTATGLEYAYIKSPVHMQGLSMGLFWFSIGIGNFIGLALTSIFQVTNRINCGFLDVYFYALAFFLGICTFIFYKCSTYFHLGLHRMIILPLPPEERQVFSTNS</sequence>
<proteinExistence type="inferred from homology"/>
<protein>
    <submittedName>
        <fullName evidence="9">SLC15A4</fullName>
    </submittedName>
</protein>
<feature type="transmembrane region" description="Helical" evidence="8">
    <location>
        <begin position="484"/>
        <end position="507"/>
    </location>
</feature>
<evidence type="ECO:0000256" key="3">
    <source>
        <dbReference type="ARBA" id="ARBA00022692"/>
    </source>
</evidence>
<feature type="transmembrane region" description="Helical" evidence="8">
    <location>
        <begin position="314"/>
        <end position="336"/>
    </location>
</feature>
<dbReference type="InterPro" id="IPR000109">
    <property type="entry name" value="POT_fam"/>
</dbReference>
<dbReference type="SUPFAM" id="SSF103473">
    <property type="entry name" value="MFS general substrate transporter"/>
    <property type="match status" value="1"/>
</dbReference>
<feature type="transmembrane region" description="Helical" evidence="8">
    <location>
        <begin position="153"/>
        <end position="176"/>
    </location>
</feature>
<reference evidence="9" key="1">
    <citation type="submission" date="2020-06" db="EMBL/GenBank/DDBJ databases">
        <title>Draft genome of Bugula neritina, a colonial animal packing powerful symbionts and potential medicines.</title>
        <authorList>
            <person name="Rayko M."/>
        </authorList>
    </citation>
    <scope>NUCLEOTIDE SEQUENCE [LARGE SCALE GENOMIC DNA]</scope>
    <source>
        <strain evidence="9">Kwan_BN1</strain>
    </source>
</reference>
<comment type="subcellular location">
    <subcellularLocation>
        <location evidence="1">Membrane</location>
        <topology evidence="1">Multi-pass membrane protein</topology>
    </subcellularLocation>
</comment>
<keyword evidence="5 8" id="KW-1133">Transmembrane helix</keyword>
<feature type="region of interest" description="Disordered" evidence="7">
    <location>
        <begin position="1"/>
        <end position="24"/>
    </location>
</feature>
<feature type="transmembrane region" description="Helical" evidence="8">
    <location>
        <begin position="223"/>
        <end position="244"/>
    </location>
</feature>
<evidence type="ECO:0000256" key="5">
    <source>
        <dbReference type="ARBA" id="ARBA00022989"/>
    </source>
</evidence>
<feature type="transmembrane region" description="Helical" evidence="8">
    <location>
        <begin position="71"/>
        <end position="92"/>
    </location>
</feature>
<dbReference type="AlphaFoldDB" id="A0A7J7IRT4"/>
<evidence type="ECO:0000256" key="1">
    <source>
        <dbReference type="ARBA" id="ARBA00004141"/>
    </source>
</evidence>
<feature type="transmembrane region" description="Helical" evidence="8">
    <location>
        <begin position="519"/>
        <end position="540"/>
    </location>
</feature>
<comment type="caution">
    <text evidence="9">The sequence shown here is derived from an EMBL/GenBank/DDBJ whole genome shotgun (WGS) entry which is preliminary data.</text>
</comment>
<dbReference type="Gene3D" id="1.20.1250.20">
    <property type="entry name" value="MFS general substrate transporter like domains"/>
    <property type="match status" value="1"/>
</dbReference>
<organism evidence="9 10">
    <name type="scientific">Bugula neritina</name>
    <name type="common">Brown bryozoan</name>
    <name type="synonym">Sertularia neritina</name>
    <dbReference type="NCBI Taxonomy" id="10212"/>
    <lineage>
        <taxon>Eukaryota</taxon>
        <taxon>Metazoa</taxon>
        <taxon>Spiralia</taxon>
        <taxon>Lophotrochozoa</taxon>
        <taxon>Bryozoa</taxon>
        <taxon>Gymnolaemata</taxon>
        <taxon>Cheilostomatida</taxon>
        <taxon>Flustrina</taxon>
        <taxon>Buguloidea</taxon>
        <taxon>Bugulidae</taxon>
        <taxon>Bugula</taxon>
    </lineage>
</organism>
<evidence type="ECO:0000313" key="9">
    <source>
        <dbReference type="EMBL" id="KAF6016659.1"/>
    </source>
</evidence>
<dbReference type="EMBL" id="VXIV02003491">
    <property type="protein sequence ID" value="KAF6016659.1"/>
    <property type="molecule type" value="Genomic_DNA"/>
</dbReference>
<keyword evidence="3 8" id="KW-0812">Transmembrane</keyword>
<evidence type="ECO:0000256" key="2">
    <source>
        <dbReference type="ARBA" id="ARBA00005982"/>
    </source>
</evidence>
<dbReference type="InterPro" id="IPR036259">
    <property type="entry name" value="MFS_trans_sf"/>
</dbReference>
<keyword evidence="10" id="KW-1185">Reference proteome</keyword>
<dbReference type="GO" id="GO:0022857">
    <property type="term" value="F:transmembrane transporter activity"/>
    <property type="evidence" value="ECO:0007669"/>
    <property type="project" value="InterPro"/>
</dbReference>
<dbReference type="Proteomes" id="UP000593567">
    <property type="component" value="Unassembled WGS sequence"/>
</dbReference>
<feature type="transmembrane region" description="Helical" evidence="8">
    <location>
        <begin position="197"/>
        <end position="217"/>
    </location>
</feature>
<keyword evidence="6 8" id="KW-0472">Membrane</keyword>
<keyword evidence="4" id="KW-0653">Protein transport</keyword>
<feature type="transmembrane region" description="Helical" evidence="8">
    <location>
        <begin position="392"/>
        <end position="411"/>
    </location>
</feature>
<evidence type="ECO:0000256" key="7">
    <source>
        <dbReference type="SAM" id="MobiDB-lite"/>
    </source>
</evidence>
<evidence type="ECO:0000256" key="6">
    <source>
        <dbReference type="ARBA" id="ARBA00023136"/>
    </source>
</evidence>
<dbReference type="GO" id="GO:0015833">
    <property type="term" value="P:peptide transport"/>
    <property type="evidence" value="ECO:0007669"/>
    <property type="project" value="UniProtKB-KW"/>
</dbReference>
<accession>A0A7J7IRT4</accession>
<keyword evidence="4" id="KW-0813">Transport</keyword>
<keyword evidence="4" id="KW-0571">Peptide transport</keyword>
<evidence type="ECO:0000313" key="10">
    <source>
        <dbReference type="Proteomes" id="UP000593567"/>
    </source>
</evidence>
<dbReference type="Pfam" id="PF00854">
    <property type="entry name" value="PTR2"/>
    <property type="match status" value="2"/>
</dbReference>
<feature type="transmembrane region" description="Helical" evidence="8">
    <location>
        <begin position="104"/>
        <end position="123"/>
    </location>
</feature>
<evidence type="ECO:0000256" key="4">
    <source>
        <dbReference type="ARBA" id="ARBA00022856"/>
    </source>
</evidence>
<feature type="compositionally biased region" description="Polar residues" evidence="7">
    <location>
        <begin position="1"/>
        <end position="15"/>
    </location>
</feature>